<evidence type="ECO:0000256" key="1">
    <source>
        <dbReference type="ARBA" id="ARBA00010926"/>
    </source>
</evidence>
<evidence type="ECO:0000313" key="5">
    <source>
        <dbReference type="Proteomes" id="UP000887565"/>
    </source>
</evidence>
<dbReference type="InterPro" id="IPR014756">
    <property type="entry name" value="Ig_E-set"/>
</dbReference>
<comment type="similarity">
    <text evidence="1">Belongs to the 5'-AMP-activated protein kinase beta subunit family.</text>
</comment>
<dbReference type="Proteomes" id="UP000887565">
    <property type="component" value="Unplaced"/>
</dbReference>
<dbReference type="Gene3D" id="2.60.40.10">
    <property type="entry name" value="Immunoglobulins"/>
    <property type="match status" value="1"/>
</dbReference>
<dbReference type="CDD" id="cd02859">
    <property type="entry name" value="E_set_AMPKbeta_like_N"/>
    <property type="match status" value="1"/>
</dbReference>
<dbReference type="PANTHER" id="PTHR10343">
    <property type="entry name" value="5'-AMP-ACTIVATED PROTEIN KINASE , BETA SUBUNIT"/>
    <property type="match status" value="1"/>
</dbReference>
<dbReference type="SUPFAM" id="SSF81296">
    <property type="entry name" value="E set domains"/>
    <property type="match status" value="1"/>
</dbReference>
<dbReference type="WBParaSite" id="nRc.2.0.1.t43975-RA">
    <property type="protein sequence ID" value="nRc.2.0.1.t43975-RA"/>
    <property type="gene ID" value="nRc.2.0.1.g43975"/>
</dbReference>
<evidence type="ECO:0000256" key="2">
    <source>
        <dbReference type="ARBA" id="ARBA00025180"/>
    </source>
</evidence>
<proteinExistence type="inferred from homology"/>
<organism evidence="5 6">
    <name type="scientific">Romanomermis culicivorax</name>
    <name type="common">Nematode worm</name>
    <dbReference type="NCBI Taxonomy" id="13658"/>
    <lineage>
        <taxon>Eukaryota</taxon>
        <taxon>Metazoa</taxon>
        <taxon>Ecdysozoa</taxon>
        <taxon>Nematoda</taxon>
        <taxon>Enoplea</taxon>
        <taxon>Dorylaimia</taxon>
        <taxon>Mermithida</taxon>
        <taxon>Mermithoidea</taxon>
        <taxon>Mermithidae</taxon>
        <taxon>Romanomermis</taxon>
    </lineage>
</organism>
<reference evidence="6" key="1">
    <citation type="submission" date="2022-11" db="UniProtKB">
        <authorList>
            <consortium name="WormBaseParasite"/>
        </authorList>
    </citation>
    <scope>IDENTIFICATION</scope>
</reference>
<comment type="function">
    <text evidence="2">Non-catalytic subunit of AMP-activated protein kinase (AMPK), an energy sensor protein kinase that plays a key role in regulating cellular energy metabolism. In response to reduction of intracellular ATP levels, AMPK activates energy-producing pathways and inhibits energy-consuming processes: inhibits protein, carbohydrate and lipid biosynthesis, as well as cell growth and proliferation. AMPK acts via direct phosphorylation of metabolic enzymes, and by longer-term effects via phosphorylation of transcription regulators. Also acts as a regulator of cellular polarity by remodeling the actin cytoskeleton; probably by indirectly activating myosin. Beta non-catalytic subunit acts as a scaffold on which the AMPK complex assembles, via its C-terminus that bridges alpha (PRKAA1 or PRKAA2) and gamma subunits (PRKAG1, PRKAG2 or PRKAG3).</text>
</comment>
<sequence>MFKKYLTEEKPSLMLVNWRNICALPVEKFEIGEAEEESNDFRKVYIAGSFLQNGAMVRMTQVYDGFLTCFELPPGHFDFKFFVDGQWRLSDQYSQHLIGAAGEDLANATSKLRNQLW</sequence>
<evidence type="ECO:0000256" key="3">
    <source>
        <dbReference type="ARBA" id="ARBA00040010"/>
    </source>
</evidence>
<evidence type="ECO:0000313" key="6">
    <source>
        <dbReference type="WBParaSite" id="nRc.2.0.1.t43975-RA"/>
    </source>
</evidence>
<dbReference type="PANTHER" id="PTHR10343:SF84">
    <property type="entry name" value="5'-AMP-ACTIVATED PROTEIN KINASE SUBUNIT BETA-1"/>
    <property type="match status" value="1"/>
</dbReference>
<dbReference type="Pfam" id="PF16561">
    <property type="entry name" value="AMPK1_CBM"/>
    <property type="match status" value="1"/>
</dbReference>
<keyword evidence="5" id="KW-1185">Reference proteome</keyword>
<evidence type="ECO:0000259" key="4">
    <source>
        <dbReference type="Pfam" id="PF16561"/>
    </source>
</evidence>
<dbReference type="InterPro" id="IPR050827">
    <property type="entry name" value="CRP1_MDG1_kinase"/>
</dbReference>
<protein>
    <recommendedName>
        <fullName evidence="3">5'-AMP-activated protein kinase subunit beta-1</fullName>
    </recommendedName>
</protein>
<dbReference type="InterPro" id="IPR013783">
    <property type="entry name" value="Ig-like_fold"/>
</dbReference>
<feature type="domain" description="AMP-activated protein kinase glycogen-binding" evidence="4">
    <location>
        <begin position="42"/>
        <end position="94"/>
    </location>
</feature>
<name>A0A915L0J4_ROMCU</name>
<accession>A0A915L0J4</accession>
<dbReference type="InterPro" id="IPR032640">
    <property type="entry name" value="AMPK1_CBM"/>
</dbReference>
<dbReference type="AlphaFoldDB" id="A0A915L0J4"/>